<evidence type="ECO:0000313" key="3">
    <source>
        <dbReference type="Proteomes" id="UP000614350"/>
    </source>
</evidence>
<feature type="compositionally biased region" description="Basic and acidic residues" evidence="1">
    <location>
        <begin position="1"/>
        <end position="11"/>
    </location>
</feature>
<keyword evidence="3" id="KW-1185">Reference proteome</keyword>
<dbReference type="Proteomes" id="UP000614350">
    <property type="component" value="Unassembled WGS sequence"/>
</dbReference>
<protein>
    <submittedName>
        <fullName evidence="2">Uncharacterized protein</fullName>
    </submittedName>
</protein>
<dbReference type="AlphaFoldDB" id="A0A834KTR4"/>
<evidence type="ECO:0000313" key="2">
    <source>
        <dbReference type="EMBL" id="KAF7411134.1"/>
    </source>
</evidence>
<name>A0A834KTR4_VESVU</name>
<comment type="caution">
    <text evidence="2">The sequence shown here is derived from an EMBL/GenBank/DDBJ whole genome shotgun (WGS) entry which is preliminary data.</text>
</comment>
<reference evidence="2" key="1">
    <citation type="journal article" date="2020" name="G3 (Bethesda)">
        <title>High-Quality Assemblies for Three Invasive Social Wasps from the &lt;i&gt;Vespula&lt;/i&gt; Genus.</title>
        <authorList>
            <person name="Harrop T.W.R."/>
            <person name="Guhlin J."/>
            <person name="McLaughlin G.M."/>
            <person name="Permina E."/>
            <person name="Stockwell P."/>
            <person name="Gilligan J."/>
            <person name="Le Lec M.F."/>
            <person name="Gruber M.A.M."/>
            <person name="Quinn O."/>
            <person name="Lovegrove M."/>
            <person name="Duncan E.J."/>
            <person name="Remnant E.J."/>
            <person name="Van Eeckhoven J."/>
            <person name="Graham B."/>
            <person name="Knapp R.A."/>
            <person name="Langford K.W."/>
            <person name="Kronenberg Z."/>
            <person name="Press M.O."/>
            <person name="Eacker S.M."/>
            <person name="Wilson-Rankin E.E."/>
            <person name="Purcell J."/>
            <person name="Lester P.J."/>
            <person name="Dearden P.K."/>
        </authorList>
    </citation>
    <scope>NUCLEOTIDE SEQUENCE</scope>
    <source>
        <strain evidence="2">Marl-1</strain>
    </source>
</reference>
<feature type="region of interest" description="Disordered" evidence="1">
    <location>
        <begin position="1"/>
        <end position="21"/>
    </location>
</feature>
<accession>A0A834KTR4</accession>
<sequence length="91" mass="10406">MIRVEVARTKNGEGGNRLQHPTIRGEKFYSERNDRQDSNQHFTACKTAPFRNIASSVAGNADTLKLCQVPLYYRTNADYIRYDDTGLTSYK</sequence>
<evidence type="ECO:0000256" key="1">
    <source>
        <dbReference type="SAM" id="MobiDB-lite"/>
    </source>
</evidence>
<gene>
    <name evidence="2" type="ORF">HZH66_000030</name>
</gene>
<dbReference type="EMBL" id="JACSEA010000001">
    <property type="protein sequence ID" value="KAF7411134.1"/>
    <property type="molecule type" value="Genomic_DNA"/>
</dbReference>
<proteinExistence type="predicted"/>
<organism evidence="2 3">
    <name type="scientific">Vespula vulgaris</name>
    <name type="common">Yellow jacket</name>
    <name type="synonym">Wasp</name>
    <dbReference type="NCBI Taxonomy" id="7454"/>
    <lineage>
        <taxon>Eukaryota</taxon>
        <taxon>Metazoa</taxon>
        <taxon>Ecdysozoa</taxon>
        <taxon>Arthropoda</taxon>
        <taxon>Hexapoda</taxon>
        <taxon>Insecta</taxon>
        <taxon>Pterygota</taxon>
        <taxon>Neoptera</taxon>
        <taxon>Endopterygota</taxon>
        <taxon>Hymenoptera</taxon>
        <taxon>Apocrita</taxon>
        <taxon>Aculeata</taxon>
        <taxon>Vespoidea</taxon>
        <taxon>Vespidae</taxon>
        <taxon>Vespinae</taxon>
        <taxon>Vespula</taxon>
    </lineage>
</organism>